<evidence type="ECO:0000256" key="1">
    <source>
        <dbReference type="ARBA" id="ARBA00001917"/>
    </source>
</evidence>
<name>A0A076JD10_PSEPU</name>
<dbReference type="InterPro" id="IPR045247">
    <property type="entry name" value="Oye-like"/>
</dbReference>
<comment type="similarity">
    <text evidence="2">Belongs to the NADH:flavin oxidoreductase/NADH oxidase family.</text>
</comment>
<reference evidence="5" key="1">
    <citation type="journal article" date="2015" name="Environ. Microbiol.">
        <title>Functional analyses of three acyl-CoA synthetases involved in bile acid degradation in Pseudomonas putida?DOC21.</title>
        <authorList>
            <person name="Barrientos A."/>
            <person name="Merino E."/>
            <person name="Casabon I."/>
            <person name="Rodriguez J."/>
            <person name="Crowe A.M."/>
            <person name="Holert J."/>
            <person name="Philipp B."/>
            <person name="Eltis L.D."/>
            <person name="Olivera E.R."/>
            <person name="Luengo J.M."/>
        </authorList>
    </citation>
    <scope>NUCLEOTIDE SEQUENCE</scope>
    <source>
        <strain evidence="5">DOC21</strain>
    </source>
</reference>
<dbReference type="CDD" id="cd02933">
    <property type="entry name" value="OYE_like_FMN"/>
    <property type="match status" value="1"/>
</dbReference>
<organism evidence="5">
    <name type="scientific">Pseudomonas putida</name>
    <name type="common">Arthrobacter siderocapsulatus</name>
    <dbReference type="NCBI Taxonomy" id="303"/>
    <lineage>
        <taxon>Bacteria</taxon>
        <taxon>Pseudomonadati</taxon>
        <taxon>Pseudomonadota</taxon>
        <taxon>Gammaproteobacteria</taxon>
        <taxon>Pseudomonadales</taxon>
        <taxon>Pseudomonadaceae</taxon>
        <taxon>Pseudomonas</taxon>
    </lineage>
</organism>
<accession>A0A076JD10</accession>
<evidence type="ECO:0000256" key="2">
    <source>
        <dbReference type="ARBA" id="ARBA00005979"/>
    </source>
</evidence>
<dbReference type="InterPro" id="IPR001155">
    <property type="entry name" value="OxRdtase_FMN_N"/>
</dbReference>
<sequence>MSILFEPLRLGELHLANRIVMAPMTRSRADARALATADMVEYYRQRAGAGLIVAEGTAPSASGLGYCRTPAIYSAEQIDAWRRVTDAVHAEGGRIVLQLMHVGRAASRHNKPAGAATVAPSAIRANTQVFTDALGMADTEQPDALTLDGIATVIGDYRQAALNAREAGFDGVELHCTSGYLPMQFMASGSNQRDDAYGGSTDKRLRFVTETVEAMASAIGAGRVAVRLCPGNPYNDIHDDDPAATASGLCKALAPMALAYLHVMRSPLANLDAFALARAHSEQQLILNDGFDGASARAALEAGEGAAVSFGRHFVGNPDLVERLRRGQPLAGFDRKTLYTPGPRGYSDYPALRVAAEVAQ</sequence>
<dbReference type="InterPro" id="IPR013785">
    <property type="entry name" value="Aldolase_TIM"/>
</dbReference>
<feature type="domain" description="NADH:flavin oxidoreductase/NADH oxidase N-terminal" evidence="4">
    <location>
        <begin position="4"/>
        <end position="329"/>
    </location>
</feature>
<dbReference type="PANTHER" id="PTHR22893">
    <property type="entry name" value="NADH OXIDOREDUCTASE-RELATED"/>
    <property type="match status" value="1"/>
</dbReference>
<comment type="cofactor">
    <cofactor evidence="1">
        <name>FMN</name>
        <dbReference type="ChEBI" id="CHEBI:58210"/>
    </cofactor>
</comment>
<dbReference type="FunFam" id="3.20.20.70:FF:000059">
    <property type="entry name" value="N-ethylmaleimide reductase, FMN-linked"/>
    <property type="match status" value="1"/>
</dbReference>
<dbReference type="SUPFAM" id="SSF51395">
    <property type="entry name" value="FMN-linked oxidoreductases"/>
    <property type="match status" value="1"/>
</dbReference>
<dbReference type="AlphaFoldDB" id="A0A076JD10"/>
<keyword evidence="3" id="KW-0560">Oxidoreductase</keyword>
<evidence type="ECO:0000313" key="5">
    <source>
        <dbReference type="EMBL" id="AII72249.1"/>
    </source>
</evidence>
<gene>
    <name evidence="5" type="ORF">DC0010-14</name>
</gene>
<dbReference type="GO" id="GO:0016628">
    <property type="term" value="F:oxidoreductase activity, acting on the CH-CH group of donors, NAD or NADP as acceptor"/>
    <property type="evidence" value="ECO:0007669"/>
    <property type="project" value="UniProtKB-ARBA"/>
</dbReference>
<dbReference type="Gene3D" id="3.20.20.70">
    <property type="entry name" value="Aldolase class I"/>
    <property type="match status" value="1"/>
</dbReference>
<dbReference type="GO" id="GO:0010181">
    <property type="term" value="F:FMN binding"/>
    <property type="evidence" value="ECO:0007669"/>
    <property type="project" value="InterPro"/>
</dbReference>
<proteinExistence type="inferred from homology"/>
<dbReference type="EMBL" id="KF548091">
    <property type="protein sequence ID" value="AII72249.1"/>
    <property type="molecule type" value="Genomic_DNA"/>
</dbReference>
<evidence type="ECO:0000256" key="3">
    <source>
        <dbReference type="ARBA" id="ARBA00023002"/>
    </source>
</evidence>
<protein>
    <submittedName>
        <fullName evidence="5">NADH:flavin oxidoreductase/NADH oxidase</fullName>
    </submittedName>
</protein>
<dbReference type="Pfam" id="PF00724">
    <property type="entry name" value="Oxidored_FMN"/>
    <property type="match status" value="1"/>
</dbReference>
<dbReference type="PANTHER" id="PTHR22893:SF91">
    <property type="entry name" value="NADPH DEHYDROGENASE 2-RELATED"/>
    <property type="match status" value="1"/>
</dbReference>
<dbReference type="GO" id="GO:0005829">
    <property type="term" value="C:cytosol"/>
    <property type="evidence" value="ECO:0007669"/>
    <property type="project" value="TreeGrafter"/>
</dbReference>
<evidence type="ECO:0000259" key="4">
    <source>
        <dbReference type="Pfam" id="PF00724"/>
    </source>
</evidence>